<dbReference type="InterPro" id="IPR036563">
    <property type="entry name" value="MoaE_sf"/>
</dbReference>
<evidence type="ECO:0000256" key="9">
    <source>
        <dbReference type="ARBA" id="ARBA00030407"/>
    </source>
</evidence>
<evidence type="ECO:0000256" key="1">
    <source>
        <dbReference type="ARBA" id="ARBA00005046"/>
    </source>
</evidence>
<evidence type="ECO:0000256" key="8">
    <source>
        <dbReference type="ARBA" id="ARBA00029745"/>
    </source>
</evidence>
<evidence type="ECO:0000256" key="10">
    <source>
        <dbReference type="ARBA" id="ARBA00030781"/>
    </source>
</evidence>
<comment type="subunit">
    <text evidence="7">Heterotetramer of 2 MoaD subunits and 2 MoaE subunits. Also stable as homodimer. The enzyme changes between these two forms during catalysis.</text>
</comment>
<proteinExistence type="inferred from homology"/>
<name>A0AAU7XAZ9_9HYPH</name>
<reference evidence="13" key="1">
    <citation type="submission" date="2024-06" db="EMBL/GenBank/DDBJ databases">
        <title>Methylostella associata gen. nov., sp. nov., a novel Ancalomicrobiaceae-affiliated facultatively methylotrophic bacteria that feed on methanotrophs of the genus Methylococcus.</title>
        <authorList>
            <person name="Saltykova V."/>
            <person name="Danilova O.V."/>
            <person name="Oshkin I.Y."/>
            <person name="Belova S.E."/>
            <person name="Pimenov N.V."/>
            <person name="Dedysh S.N."/>
        </authorList>
    </citation>
    <scope>NUCLEOTIDE SEQUENCE</scope>
    <source>
        <strain evidence="13">S20</strain>
    </source>
</reference>
<comment type="function">
    <text evidence="6">Converts molybdopterin precursor Z into molybdopterin. This requires the incorporation of two sulfur atoms into precursor Z to generate a dithiolene group. The sulfur is provided by MoaD.</text>
</comment>
<evidence type="ECO:0000313" key="13">
    <source>
        <dbReference type="EMBL" id="XBY45126.1"/>
    </source>
</evidence>
<comment type="pathway">
    <text evidence="1">Cofactor biosynthesis; molybdopterin biosynthesis.</text>
</comment>
<comment type="catalytic activity">
    <reaction evidence="12">
        <text>2 [molybdopterin-synthase sulfur-carrier protein]-C-terminal-Gly-aminoethanethioate + cyclic pyranopterin phosphate + H2O = molybdopterin + 2 [molybdopterin-synthase sulfur-carrier protein]-C-terminal Gly-Gly + 2 H(+)</text>
        <dbReference type="Rhea" id="RHEA:26333"/>
        <dbReference type="Rhea" id="RHEA-COMP:12202"/>
        <dbReference type="Rhea" id="RHEA-COMP:19907"/>
        <dbReference type="ChEBI" id="CHEBI:15377"/>
        <dbReference type="ChEBI" id="CHEBI:15378"/>
        <dbReference type="ChEBI" id="CHEBI:58698"/>
        <dbReference type="ChEBI" id="CHEBI:59648"/>
        <dbReference type="ChEBI" id="CHEBI:90778"/>
        <dbReference type="ChEBI" id="CHEBI:232372"/>
        <dbReference type="EC" id="2.8.1.12"/>
    </reaction>
</comment>
<evidence type="ECO:0000256" key="12">
    <source>
        <dbReference type="ARBA" id="ARBA00049878"/>
    </source>
</evidence>
<dbReference type="RefSeq" id="WP_407050216.1">
    <property type="nucleotide sequence ID" value="NZ_CP158568.1"/>
</dbReference>
<dbReference type="KEGG" id="mflg:ABS361_02195"/>
<evidence type="ECO:0000256" key="5">
    <source>
        <dbReference type="ARBA" id="ARBA00023150"/>
    </source>
</evidence>
<evidence type="ECO:0000256" key="4">
    <source>
        <dbReference type="ARBA" id="ARBA00013858"/>
    </source>
</evidence>
<dbReference type="GO" id="GO:0030366">
    <property type="term" value="F:molybdopterin synthase activity"/>
    <property type="evidence" value="ECO:0007669"/>
    <property type="project" value="UniProtKB-EC"/>
</dbReference>
<protein>
    <recommendedName>
        <fullName evidence="4">Molybdopterin synthase catalytic subunit</fullName>
        <ecNumber evidence="3">2.8.1.12</ecNumber>
    </recommendedName>
    <alternativeName>
        <fullName evidence="10">MPT synthase subunit 2</fullName>
    </alternativeName>
    <alternativeName>
        <fullName evidence="8">Molybdenum cofactor biosynthesis protein E</fullName>
    </alternativeName>
    <alternativeName>
        <fullName evidence="9">Molybdopterin-converting factor large subunit</fullName>
    </alternativeName>
    <alternativeName>
        <fullName evidence="11">Molybdopterin-converting factor subunit 2</fullName>
    </alternativeName>
</protein>
<evidence type="ECO:0000256" key="3">
    <source>
        <dbReference type="ARBA" id="ARBA00011950"/>
    </source>
</evidence>
<keyword evidence="5" id="KW-0501">Molybdenum cofactor biosynthesis</keyword>
<dbReference type="CDD" id="cd00756">
    <property type="entry name" value="MoaE"/>
    <property type="match status" value="1"/>
</dbReference>
<dbReference type="InterPro" id="IPR003448">
    <property type="entry name" value="Mopterin_biosynth_MoaE"/>
</dbReference>
<dbReference type="GO" id="GO:0006777">
    <property type="term" value="P:Mo-molybdopterin cofactor biosynthetic process"/>
    <property type="evidence" value="ECO:0007669"/>
    <property type="project" value="UniProtKB-KW"/>
</dbReference>
<dbReference type="AlphaFoldDB" id="A0AAU7XAZ9"/>
<dbReference type="PANTHER" id="PTHR23404">
    <property type="entry name" value="MOLYBDOPTERIN SYNTHASE RELATED"/>
    <property type="match status" value="1"/>
</dbReference>
<dbReference type="Pfam" id="PF02391">
    <property type="entry name" value="MoaE"/>
    <property type="match status" value="1"/>
</dbReference>
<dbReference type="EC" id="2.8.1.12" evidence="3"/>
<evidence type="ECO:0000256" key="6">
    <source>
        <dbReference type="ARBA" id="ARBA00025448"/>
    </source>
</evidence>
<dbReference type="Gene3D" id="3.90.1170.40">
    <property type="entry name" value="Molybdopterin biosynthesis MoaE subunit"/>
    <property type="match status" value="1"/>
</dbReference>
<dbReference type="SUPFAM" id="SSF54690">
    <property type="entry name" value="Molybdopterin synthase subunit MoaE"/>
    <property type="match status" value="1"/>
</dbReference>
<evidence type="ECO:0000256" key="2">
    <source>
        <dbReference type="ARBA" id="ARBA00005426"/>
    </source>
</evidence>
<evidence type="ECO:0000256" key="11">
    <source>
        <dbReference type="ARBA" id="ARBA00032474"/>
    </source>
</evidence>
<accession>A0AAU7XAZ9</accession>
<sequence length="157" mass="16956">MAIPITVRVQAEPFDTAAETAKLTAGRTDVGAVVTFEGLCRSEDGTLAALELEHYPGMAEAEIARVAEEASRRWPVLGLAAIHRYGKIAPGAPIVLVIATSPHRRAAFEAAEFLMDFLKTRAPFWKKEHRRDGTEGGWVDAREADDAAAARWGVTSG</sequence>
<evidence type="ECO:0000256" key="7">
    <source>
        <dbReference type="ARBA" id="ARBA00026066"/>
    </source>
</evidence>
<dbReference type="EMBL" id="CP158568">
    <property type="protein sequence ID" value="XBY45126.1"/>
    <property type="molecule type" value="Genomic_DNA"/>
</dbReference>
<comment type="similarity">
    <text evidence="2">Belongs to the MoaE family.</text>
</comment>
<gene>
    <name evidence="13" type="ORF">ABS361_02195</name>
</gene>
<organism evidence="13">
    <name type="scientific">Methyloraptor flagellatus</name>
    <dbReference type="NCBI Taxonomy" id="3162530"/>
    <lineage>
        <taxon>Bacteria</taxon>
        <taxon>Pseudomonadati</taxon>
        <taxon>Pseudomonadota</taxon>
        <taxon>Alphaproteobacteria</taxon>
        <taxon>Hyphomicrobiales</taxon>
        <taxon>Ancalomicrobiaceae</taxon>
        <taxon>Methyloraptor</taxon>
    </lineage>
</organism>